<dbReference type="Proteomes" id="UP000027265">
    <property type="component" value="Unassembled WGS sequence"/>
</dbReference>
<keyword evidence="2" id="KW-0012">Acyltransferase</keyword>
<keyword evidence="5" id="KW-1185">Reference proteome</keyword>
<proteinExistence type="predicted"/>
<dbReference type="Gene3D" id="3.40.630.30">
    <property type="match status" value="1"/>
</dbReference>
<accession>A0A067Q756</accession>
<dbReference type="PROSITE" id="PS51186">
    <property type="entry name" value="GNAT"/>
    <property type="match status" value="1"/>
</dbReference>
<dbReference type="InterPro" id="IPR016181">
    <property type="entry name" value="Acyl_CoA_acyltransferase"/>
</dbReference>
<dbReference type="SUPFAM" id="SSF55729">
    <property type="entry name" value="Acyl-CoA N-acyltransferases (Nat)"/>
    <property type="match status" value="1"/>
</dbReference>
<evidence type="ECO:0000259" key="3">
    <source>
        <dbReference type="PROSITE" id="PS51186"/>
    </source>
</evidence>
<evidence type="ECO:0000313" key="4">
    <source>
        <dbReference type="EMBL" id="KDQ62824.1"/>
    </source>
</evidence>
<gene>
    <name evidence="4" type="ORF">JAAARDRAFT_121270</name>
</gene>
<organism evidence="4 5">
    <name type="scientific">Jaapia argillacea MUCL 33604</name>
    <dbReference type="NCBI Taxonomy" id="933084"/>
    <lineage>
        <taxon>Eukaryota</taxon>
        <taxon>Fungi</taxon>
        <taxon>Dikarya</taxon>
        <taxon>Basidiomycota</taxon>
        <taxon>Agaricomycotina</taxon>
        <taxon>Agaricomycetes</taxon>
        <taxon>Agaricomycetidae</taxon>
        <taxon>Jaapiales</taxon>
        <taxon>Jaapiaceae</taxon>
        <taxon>Jaapia</taxon>
    </lineage>
</organism>
<dbReference type="InterPro" id="IPR050680">
    <property type="entry name" value="YpeA/RimI_acetyltransf"/>
</dbReference>
<dbReference type="GO" id="GO:0016747">
    <property type="term" value="F:acyltransferase activity, transferring groups other than amino-acyl groups"/>
    <property type="evidence" value="ECO:0007669"/>
    <property type="project" value="InterPro"/>
</dbReference>
<dbReference type="CDD" id="cd04301">
    <property type="entry name" value="NAT_SF"/>
    <property type="match status" value="1"/>
</dbReference>
<dbReference type="PANTHER" id="PTHR43420">
    <property type="entry name" value="ACETYLTRANSFERASE"/>
    <property type="match status" value="1"/>
</dbReference>
<dbReference type="AlphaFoldDB" id="A0A067Q756"/>
<dbReference type="EMBL" id="KL197711">
    <property type="protein sequence ID" value="KDQ62824.1"/>
    <property type="molecule type" value="Genomic_DNA"/>
</dbReference>
<reference evidence="5" key="1">
    <citation type="journal article" date="2014" name="Proc. Natl. Acad. Sci. U.S.A.">
        <title>Extensive sampling of basidiomycete genomes demonstrates inadequacy of the white-rot/brown-rot paradigm for wood decay fungi.</title>
        <authorList>
            <person name="Riley R."/>
            <person name="Salamov A.A."/>
            <person name="Brown D.W."/>
            <person name="Nagy L.G."/>
            <person name="Floudas D."/>
            <person name="Held B.W."/>
            <person name="Levasseur A."/>
            <person name="Lombard V."/>
            <person name="Morin E."/>
            <person name="Otillar R."/>
            <person name="Lindquist E.A."/>
            <person name="Sun H."/>
            <person name="LaButti K.M."/>
            <person name="Schmutz J."/>
            <person name="Jabbour D."/>
            <person name="Luo H."/>
            <person name="Baker S.E."/>
            <person name="Pisabarro A.G."/>
            <person name="Walton J.D."/>
            <person name="Blanchette R.A."/>
            <person name="Henrissat B."/>
            <person name="Martin F."/>
            <person name="Cullen D."/>
            <person name="Hibbett D.S."/>
            <person name="Grigoriev I.V."/>
        </authorList>
    </citation>
    <scope>NUCLEOTIDE SEQUENCE [LARGE SCALE GENOMIC DNA]</scope>
    <source>
        <strain evidence="5">MUCL 33604</strain>
    </source>
</reference>
<sequence length="199" mass="22432">MEDVTKLKLIHYAIFLIPIPSSESDLAKFSSLRLLALRTDPSLFGSTYARELAFTPEIWRSSLDLDGRVTFVVSDDERGGKWIGTMSLLGPDALRNIPHDIPKEILRRGELFNVVGLWVHPDHRGQGLGSRLVRAGFDYVKNYSRGSMEDISMDNKLCIEKLVMLKASKDNEGARALYAKEGFLEWEDGDAAWMIRTVS</sequence>
<dbReference type="InterPro" id="IPR000182">
    <property type="entry name" value="GNAT_dom"/>
</dbReference>
<protein>
    <recommendedName>
        <fullName evidence="3">N-acetyltransferase domain-containing protein</fullName>
    </recommendedName>
</protein>
<name>A0A067Q756_9AGAM</name>
<feature type="domain" description="N-acetyltransferase" evidence="3">
    <location>
        <begin position="32"/>
        <end position="199"/>
    </location>
</feature>
<evidence type="ECO:0000256" key="2">
    <source>
        <dbReference type="ARBA" id="ARBA00023315"/>
    </source>
</evidence>
<dbReference type="HOGENOM" id="CLU_013985_6_2_1"/>
<evidence type="ECO:0000313" key="5">
    <source>
        <dbReference type="Proteomes" id="UP000027265"/>
    </source>
</evidence>
<dbReference type="Pfam" id="PF00583">
    <property type="entry name" value="Acetyltransf_1"/>
    <property type="match status" value="1"/>
</dbReference>
<dbReference type="InParanoid" id="A0A067Q756"/>
<keyword evidence="1" id="KW-0808">Transferase</keyword>
<evidence type="ECO:0000256" key="1">
    <source>
        <dbReference type="ARBA" id="ARBA00022679"/>
    </source>
</evidence>
<dbReference type="OrthoDB" id="41532at2759"/>